<dbReference type="AlphaFoldDB" id="A0A2A4YXR0"/>
<accession>A0A2A4YXR0</accession>
<evidence type="ECO:0000256" key="1">
    <source>
        <dbReference type="SAM" id="SignalP"/>
    </source>
</evidence>
<feature type="signal peptide" evidence="1">
    <location>
        <begin position="1"/>
        <end position="23"/>
    </location>
</feature>
<name>A0A2A4YXR0_9PROT</name>
<organism evidence="2">
    <name type="scientific">OCS116 cluster bacterium</name>
    <dbReference type="NCBI Taxonomy" id="2030921"/>
    <lineage>
        <taxon>Bacteria</taxon>
        <taxon>Pseudomonadati</taxon>
        <taxon>Pseudomonadota</taxon>
        <taxon>Alphaproteobacteria</taxon>
        <taxon>OCS116 cluster</taxon>
    </lineage>
</organism>
<keyword evidence="1" id="KW-0732">Signal</keyword>
<protein>
    <submittedName>
        <fullName evidence="2">Uncharacterized protein</fullName>
    </submittedName>
</protein>
<reference evidence="2" key="2">
    <citation type="journal article" date="2018" name="ISME J.">
        <title>A dynamic microbial community with high functional redundancy inhabits the cold, oxic subseafloor aquifer.</title>
        <authorList>
            <person name="Tully B.J."/>
            <person name="Wheat C.G."/>
            <person name="Glazer B.T."/>
            <person name="Huber J.A."/>
        </authorList>
    </citation>
    <scope>NUCLEOTIDE SEQUENCE</scope>
    <source>
        <strain evidence="2">NORP83</strain>
    </source>
</reference>
<sequence length="194" mass="20915">MKFTSSSLIILFALASTTLTGYAEDTHKGHENHQGRDMSQVEMPAQLPTEAGQSAFAAIAEIVDMLSQDPNTDWAKVDIDRLRTHLVDMNELTLNAVAEKTVSQGKVSFAITGPARTLQAIKAMVPAHSVELNKIDGWQVDVEIKTDSVIMHVSSDDAGILAKVNALGFFGMMATGAHHQPHHWGMATGAMIGH</sequence>
<reference key="1">
    <citation type="submission" date="2017-08" db="EMBL/GenBank/DDBJ databases">
        <title>A dynamic microbial community with high functional redundancy inhabits the cold, oxic subseafloor aquifer.</title>
        <authorList>
            <person name="Tully B.J."/>
            <person name="Wheat C.G."/>
            <person name="Glazer B.T."/>
            <person name="Huber J.A."/>
        </authorList>
    </citation>
    <scope>NUCLEOTIDE SEQUENCE [LARGE SCALE GENOMIC DNA]</scope>
</reference>
<proteinExistence type="predicted"/>
<evidence type="ECO:0000313" key="2">
    <source>
        <dbReference type="EMBL" id="PCI99534.1"/>
    </source>
</evidence>
<gene>
    <name evidence="2" type="ORF">COB13_11510</name>
</gene>
<dbReference type="EMBL" id="NVUS01000015">
    <property type="protein sequence ID" value="PCI99534.1"/>
    <property type="molecule type" value="Genomic_DNA"/>
</dbReference>
<feature type="chain" id="PRO_5012224267" evidence="1">
    <location>
        <begin position="24"/>
        <end position="194"/>
    </location>
</feature>
<comment type="caution">
    <text evidence="2">The sequence shown here is derived from an EMBL/GenBank/DDBJ whole genome shotgun (WGS) entry which is preliminary data.</text>
</comment>